<dbReference type="GO" id="GO:0005829">
    <property type="term" value="C:cytosol"/>
    <property type="evidence" value="ECO:0007669"/>
    <property type="project" value="TreeGrafter"/>
</dbReference>
<name>A0A917ZCU1_9GAMM</name>
<proteinExistence type="predicted"/>
<dbReference type="RefSeq" id="WP_188859816.1">
    <property type="nucleotide sequence ID" value="NZ_BMLT01000003.1"/>
</dbReference>
<sequence>MRVVLCSHSSLYSSRVLEALLAAPGVELVGIVNSTRVLTARGAPAQDIARLLRRSGLRYALHLWLATSAYELLAPRRRLQARARTLGVPVLDTPDINAAEGLDFVRELAPDLCLSAYFNQIVRPPLLGLPRLGCINIHPSLLPHNRGVDPLFYARLRGETEGGVTVHRLDAELDTGPILRQRTCELDHGESLMAGYDRLFRLGAELAVEAIAELEAGATGRAQQGEGNYDGWPGREDTARVRGLLGLKDYLRTVRRP</sequence>
<dbReference type="GO" id="GO:0004479">
    <property type="term" value="F:methionyl-tRNA formyltransferase activity"/>
    <property type="evidence" value="ECO:0007669"/>
    <property type="project" value="TreeGrafter"/>
</dbReference>
<evidence type="ECO:0000313" key="3">
    <source>
        <dbReference type="Proteomes" id="UP000599578"/>
    </source>
</evidence>
<gene>
    <name evidence="2" type="ORF">GCM10011348_13880</name>
</gene>
<organism evidence="2 3">
    <name type="scientific">Marinobacterium nitratireducens</name>
    <dbReference type="NCBI Taxonomy" id="518897"/>
    <lineage>
        <taxon>Bacteria</taxon>
        <taxon>Pseudomonadati</taxon>
        <taxon>Pseudomonadota</taxon>
        <taxon>Gammaproteobacteria</taxon>
        <taxon>Oceanospirillales</taxon>
        <taxon>Oceanospirillaceae</taxon>
        <taxon>Marinobacterium</taxon>
    </lineage>
</organism>
<dbReference type="InterPro" id="IPR036477">
    <property type="entry name" value="Formyl_transf_N_sf"/>
</dbReference>
<dbReference type="AlphaFoldDB" id="A0A917ZCU1"/>
<keyword evidence="3" id="KW-1185">Reference proteome</keyword>
<dbReference type="Proteomes" id="UP000599578">
    <property type="component" value="Unassembled WGS sequence"/>
</dbReference>
<evidence type="ECO:0000259" key="1">
    <source>
        <dbReference type="Pfam" id="PF00551"/>
    </source>
</evidence>
<dbReference type="Gene3D" id="3.40.50.12230">
    <property type="match status" value="1"/>
</dbReference>
<dbReference type="EMBL" id="BMLT01000003">
    <property type="protein sequence ID" value="GGO79490.1"/>
    <property type="molecule type" value="Genomic_DNA"/>
</dbReference>
<reference evidence="2 3" key="1">
    <citation type="journal article" date="2014" name="Int. J. Syst. Evol. Microbiol.">
        <title>Complete genome sequence of Corynebacterium casei LMG S-19264T (=DSM 44701T), isolated from a smear-ripened cheese.</title>
        <authorList>
            <consortium name="US DOE Joint Genome Institute (JGI-PGF)"/>
            <person name="Walter F."/>
            <person name="Albersmeier A."/>
            <person name="Kalinowski J."/>
            <person name="Ruckert C."/>
        </authorList>
    </citation>
    <scope>NUCLEOTIDE SEQUENCE [LARGE SCALE GENOMIC DNA]</scope>
    <source>
        <strain evidence="2 3">CGMCC 1.7286</strain>
    </source>
</reference>
<feature type="domain" description="Formyl transferase N-terminal" evidence="1">
    <location>
        <begin position="102"/>
        <end position="211"/>
    </location>
</feature>
<dbReference type="PANTHER" id="PTHR11138:SF5">
    <property type="entry name" value="METHIONYL-TRNA FORMYLTRANSFERASE, MITOCHONDRIAL"/>
    <property type="match status" value="1"/>
</dbReference>
<evidence type="ECO:0000313" key="2">
    <source>
        <dbReference type="EMBL" id="GGO79490.1"/>
    </source>
</evidence>
<protein>
    <recommendedName>
        <fullName evidence="1">Formyl transferase N-terminal domain-containing protein</fullName>
    </recommendedName>
</protein>
<dbReference type="SUPFAM" id="SSF53328">
    <property type="entry name" value="Formyltransferase"/>
    <property type="match status" value="1"/>
</dbReference>
<comment type="caution">
    <text evidence="2">The sequence shown here is derived from an EMBL/GenBank/DDBJ whole genome shotgun (WGS) entry which is preliminary data.</text>
</comment>
<accession>A0A917ZCU1</accession>
<dbReference type="PANTHER" id="PTHR11138">
    <property type="entry name" value="METHIONYL-TRNA FORMYLTRANSFERASE"/>
    <property type="match status" value="1"/>
</dbReference>
<dbReference type="InterPro" id="IPR002376">
    <property type="entry name" value="Formyl_transf_N"/>
</dbReference>
<dbReference type="Pfam" id="PF00551">
    <property type="entry name" value="Formyl_trans_N"/>
    <property type="match status" value="1"/>
</dbReference>